<dbReference type="InterPro" id="IPR045057">
    <property type="entry name" value="Gcn5-rel_NAT"/>
</dbReference>
<dbReference type="Pfam" id="PF14542">
    <property type="entry name" value="Acetyltransf_CG"/>
    <property type="match status" value="1"/>
</dbReference>
<sequence length="95" mass="10299">MSDTTLKDNNGAQRYELIAEGKMVGFAQYMPAGDAITITHTEIAPEHGGKGYGSALAKLALDRIREERKRVIPACGFIADYIGKHQEYADLVAAS</sequence>
<name>A0ABU6J8Y6_9BURK</name>
<dbReference type="CDD" id="cd04301">
    <property type="entry name" value="NAT_SF"/>
    <property type="match status" value="1"/>
</dbReference>
<dbReference type="PANTHER" id="PTHR31435">
    <property type="entry name" value="PROTEIN NATD1"/>
    <property type="match status" value="1"/>
</dbReference>
<feature type="domain" description="N-acetyltransferase" evidence="1">
    <location>
        <begin position="7"/>
        <end position="93"/>
    </location>
</feature>
<dbReference type="Gene3D" id="3.40.630.30">
    <property type="match status" value="1"/>
</dbReference>
<evidence type="ECO:0000259" key="1">
    <source>
        <dbReference type="PROSITE" id="PS51729"/>
    </source>
</evidence>
<proteinExistence type="predicted"/>
<accession>A0ABU6J8Y6</accession>
<dbReference type="EC" id="2.3.1.-" evidence="2"/>
<dbReference type="InterPro" id="IPR016181">
    <property type="entry name" value="Acyl_CoA_acyltransferase"/>
</dbReference>
<dbReference type="GO" id="GO:0016746">
    <property type="term" value="F:acyltransferase activity"/>
    <property type="evidence" value="ECO:0007669"/>
    <property type="project" value="UniProtKB-KW"/>
</dbReference>
<dbReference type="SUPFAM" id="SSF55729">
    <property type="entry name" value="Acyl-CoA N-acyltransferases (Nat)"/>
    <property type="match status" value="1"/>
</dbReference>
<dbReference type="PROSITE" id="PS51729">
    <property type="entry name" value="GNAT_YJDJ"/>
    <property type="match status" value="1"/>
</dbReference>
<evidence type="ECO:0000313" key="2">
    <source>
        <dbReference type="EMBL" id="MEC4719985.1"/>
    </source>
</evidence>
<dbReference type="Proteomes" id="UP001352263">
    <property type="component" value="Unassembled WGS sequence"/>
</dbReference>
<comment type="caution">
    <text evidence="2">The sequence shown here is derived from an EMBL/GenBank/DDBJ whole genome shotgun (WGS) entry which is preliminary data.</text>
</comment>
<keyword evidence="2" id="KW-0808">Transferase</keyword>
<dbReference type="EMBL" id="JAWIIV010000009">
    <property type="protein sequence ID" value="MEC4719985.1"/>
    <property type="molecule type" value="Genomic_DNA"/>
</dbReference>
<organism evidence="2 3">
    <name type="scientific">Noviherbaspirillum album</name>
    <dbReference type="NCBI Taxonomy" id="3080276"/>
    <lineage>
        <taxon>Bacteria</taxon>
        <taxon>Pseudomonadati</taxon>
        <taxon>Pseudomonadota</taxon>
        <taxon>Betaproteobacteria</taxon>
        <taxon>Burkholderiales</taxon>
        <taxon>Oxalobacteraceae</taxon>
        <taxon>Noviherbaspirillum</taxon>
    </lineage>
</organism>
<dbReference type="InterPro" id="IPR031165">
    <property type="entry name" value="GNAT_YJDJ"/>
</dbReference>
<evidence type="ECO:0000313" key="3">
    <source>
        <dbReference type="Proteomes" id="UP001352263"/>
    </source>
</evidence>
<keyword evidence="3" id="KW-1185">Reference proteome</keyword>
<dbReference type="RefSeq" id="WP_326506700.1">
    <property type="nucleotide sequence ID" value="NZ_JAWIIV010000009.1"/>
</dbReference>
<protein>
    <submittedName>
        <fullName evidence="2">GNAT family N-acetyltransferase</fullName>
        <ecNumber evidence="2">2.3.1.-</ecNumber>
    </submittedName>
</protein>
<gene>
    <name evidence="2" type="ORF">RY831_12555</name>
</gene>
<keyword evidence="2" id="KW-0012">Acyltransferase</keyword>
<reference evidence="2 3" key="1">
    <citation type="submission" date="2023-10" db="EMBL/GenBank/DDBJ databases">
        <title>Noviherbaspirillum sp. CPCC 100848 genome assembly.</title>
        <authorList>
            <person name="Li X.Y."/>
            <person name="Fang X.M."/>
        </authorList>
    </citation>
    <scope>NUCLEOTIDE SEQUENCE [LARGE SCALE GENOMIC DNA]</scope>
    <source>
        <strain evidence="2 3">CPCC 100848</strain>
    </source>
</reference>
<dbReference type="PANTHER" id="PTHR31435:SF10">
    <property type="entry name" value="BSR4717 PROTEIN"/>
    <property type="match status" value="1"/>
</dbReference>